<dbReference type="AlphaFoldDB" id="A0A085GL52"/>
<name>A0A085GL52_EWIA3</name>
<dbReference type="Proteomes" id="UP000028640">
    <property type="component" value="Unassembled WGS sequence"/>
</dbReference>
<dbReference type="InterPro" id="IPR003695">
    <property type="entry name" value="Ppx_GppA_N"/>
</dbReference>
<dbReference type="PANTHER" id="PTHR30005:SF0">
    <property type="entry name" value="RETROGRADE REGULATION PROTEIN 2"/>
    <property type="match status" value="1"/>
</dbReference>
<gene>
    <name evidence="3" type="ORF">GEAM_0699</name>
</gene>
<protein>
    <submittedName>
        <fullName evidence="3">Putative exopolyphosphatase</fullName>
    </submittedName>
</protein>
<evidence type="ECO:0000313" key="4">
    <source>
        <dbReference type="Proteomes" id="UP000028640"/>
    </source>
</evidence>
<dbReference type="SUPFAM" id="SSF53067">
    <property type="entry name" value="Actin-like ATPase domain"/>
    <property type="match status" value="1"/>
</dbReference>
<accession>A0A085GL52</accession>
<dbReference type="STRING" id="910964.GEAM_0699"/>
<dbReference type="Gene3D" id="3.30.420.40">
    <property type="match status" value="1"/>
</dbReference>
<dbReference type="InterPro" id="IPR050273">
    <property type="entry name" value="GppA/Ppx_hydrolase"/>
</dbReference>
<dbReference type="eggNOG" id="COG0248">
    <property type="taxonomic scope" value="Bacteria"/>
</dbReference>
<dbReference type="Gene3D" id="3.30.420.150">
    <property type="entry name" value="Exopolyphosphatase. Domain 2"/>
    <property type="match status" value="1"/>
</dbReference>
<dbReference type="OrthoDB" id="6430150at2"/>
<organism evidence="3 4">
    <name type="scientific">Ewingella americana (strain ATCC 33852 / DSM 4580 / CCUG 14506 / JCM 5911 / LMG 7869 / NCTC 12157 / CDC 1468-78)</name>
    <dbReference type="NCBI Taxonomy" id="910964"/>
    <lineage>
        <taxon>Bacteria</taxon>
        <taxon>Pseudomonadati</taxon>
        <taxon>Pseudomonadota</taxon>
        <taxon>Gammaproteobacteria</taxon>
        <taxon>Enterobacterales</taxon>
        <taxon>Yersiniaceae</taxon>
        <taxon>Ewingella</taxon>
    </lineage>
</organism>
<evidence type="ECO:0000313" key="3">
    <source>
        <dbReference type="EMBL" id="KFC84447.1"/>
    </source>
</evidence>
<dbReference type="PANTHER" id="PTHR30005">
    <property type="entry name" value="EXOPOLYPHOSPHATASE"/>
    <property type="match status" value="1"/>
</dbReference>
<feature type="domain" description="Ppx/GppA phosphatase N-terminal" evidence="2">
    <location>
        <begin position="61"/>
        <end position="184"/>
    </location>
</feature>
<dbReference type="PROSITE" id="PS51257">
    <property type="entry name" value="PROKAR_LIPOPROTEIN"/>
    <property type="match status" value="1"/>
</dbReference>
<evidence type="ECO:0000256" key="1">
    <source>
        <dbReference type="SAM" id="SignalP"/>
    </source>
</evidence>
<dbReference type="EMBL" id="JMPJ01000026">
    <property type="protein sequence ID" value="KFC84447.1"/>
    <property type="molecule type" value="Genomic_DNA"/>
</dbReference>
<proteinExistence type="predicted"/>
<dbReference type="RefSeq" id="WP_034788335.1">
    <property type="nucleotide sequence ID" value="NZ_JMPJ01000026.1"/>
</dbReference>
<sequence length="342" mass="37163">MNKILHGVIGLTLACGAFTTLPVAAAVKNCIENRAGIDMGSGSTKIQVTQVDVCQHRLGKVLYEDQRPVGFNADLAKSNNNQLSEAIQQQGVAALSEMVKKAQSFKPTRVTGVATAVFRTASNGQQVIDRFNQQAHVNLKIISQQQEAELGFQSAKAALNEKNVKDEDLLVWDIGGGSMQMTSYRDQAGKPAVEVYQGKLASVTLKDFITNVLQNKDLAADSTPNPIGSLRNTVLRYVNFYARTHVSPEMKKDAQTKRVIGIGGVHGFSIKSQVHLHNNSYGIADLEQASKNNVWKGDSELKGDYRATDVSNLLLVEGYMQALKIPQVTVVKASLIQGILLQ</sequence>
<keyword evidence="1" id="KW-0732">Signal</keyword>
<evidence type="ECO:0000259" key="2">
    <source>
        <dbReference type="Pfam" id="PF02541"/>
    </source>
</evidence>
<dbReference type="Pfam" id="PF02541">
    <property type="entry name" value="Ppx-GppA"/>
    <property type="match status" value="1"/>
</dbReference>
<reference evidence="3 4" key="1">
    <citation type="submission" date="2014-05" db="EMBL/GenBank/DDBJ databases">
        <title>ATOL: Assembling a taxonomically balanced genome-scale reconstruction of the evolutionary history of the Enterobacteriaceae.</title>
        <authorList>
            <person name="Plunkett G.III."/>
            <person name="Neeno-Eckwall E.C."/>
            <person name="Glasner J.D."/>
            <person name="Perna N.T."/>
        </authorList>
    </citation>
    <scope>NUCLEOTIDE SEQUENCE [LARGE SCALE GENOMIC DNA]</scope>
    <source>
        <strain evidence="3 4">ATCC 33852</strain>
    </source>
</reference>
<dbReference type="GeneID" id="78379042"/>
<feature type="signal peptide" evidence="1">
    <location>
        <begin position="1"/>
        <end position="25"/>
    </location>
</feature>
<keyword evidence="4" id="KW-1185">Reference proteome</keyword>
<dbReference type="GO" id="GO:0006357">
    <property type="term" value="P:regulation of transcription by RNA polymerase II"/>
    <property type="evidence" value="ECO:0007669"/>
    <property type="project" value="TreeGrafter"/>
</dbReference>
<comment type="caution">
    <text evidence="3">The sequence shown here is derived from an EMBL/GenBank/DDBJ whole genome shotgun (WGS) entry which is preliminary data.</text>
</comment>
<dbReference type="InterPro" id="IPR043129">
    <property type="entry name" value="ATPase_NBD"/>
</dbReference>
<feature type="chain" id="PRO_5001791273" evidence="1">
    <location>
        <begin position="26"/>
        <end position="342"/>
    </location>
</feature>